<reference evidence="5 6" key="1">
    <citation type="journal article" date="2016" name="Proc. Natl. Acad. Sci. U.S.A.">
        <title>Comparative genomics of biotechnologically important yeasts.</title>
        <authorList>
            <person name="Riley R."/>
            <person name="Haridas S."/>
            <person name="Wolfe K.H."/>
            <person name="Lopes M.R."/>
            <person name="Hittinger C.T."/>
            <person name="Goeker M."/>
            <person name="Salamov A.A."/>
            <person name="Wisecaver J.H."/>
            <person name="Long T.M."/>
            <person name="Calvey C.H."/>
            <person name="Aerts A.L."/>
            <person name="Barry K.W."/>
            <person name="Choi C."/>
            <person name="Clum A."/>
            <person name="Coughlan A.Y."/>
            <person name="Deshpande S."/>
            <person name="Douglass A.P."/>
            <person name="Hanson S.J."/>
            <person name="Klenk H.-P."/>
            <person name="LaButti K.M."/>
            <person name="Lapidus A."/>
            <person name="Lindquist E.A."/>
            <person name="Lipzen A.M."/>
            <person name="Meier-Kolthoff J.P."/>
            <person name="Ohm R.A."/>
            <person name="Otillar R.P."/>
            <person name="Pangilinan J.L."/>
            <person name="Peng Y."/>
            <person name="Rokas A."/>
            <person name="Rosa C.A."/>
            <person name="Scheuner C."/>
            <person name="Sibirny A.A."/>
            <person name="Slot J.C."/>
            <person name="Stielow J.B."/>
            <person name="Sun H."/>
            <person name="Kurtzman C.P."/>
            <person name="Blackwell M."/>
            <person name="Grigoriev I.V."/>
            <person name="Jeffries T.W."/>
        </authorList>
    </citation>
    <scope>NUCLEOTIDE SEQUENCE [LARGE SCALE GENOMIC DNA]</scope>
    <source>
        <strain evidence="5 6">NRRL Y-11557</strain>
    </source>
</reference>
<dbReference type="PANTHER" id="PTHR22765">
    <property type="entry name" value="RING FINGER AND PROTEASE ASSOCIATED DOMAIN-CONTAINING"/>
    <property type="match status" value="1"/>
</dbReference>
<feature type="compositionally biased region" description="Basic and acidic residues" evidence="2">
    <location>
        <begin position="460"/>
        <end position="479"/>
    </location>
</feature>
<keyword evidence="3" id="KW-0812">Transmembrane</keyword>
<dbReference type="STRING" id="675824.A0A1E3PXU0"/>
<keyword evidence="1" id="KW-0479">Metal-binding</keyword>
<feature type="compositionally biased region" description="Polar residues" evidence="2">
    <location>
        <begin position="218"/>
        <end position="264"/>
    </location>
</feature>
<dbReference type="InterPro" id="IPR001841">
    <property type="entry name" value="Znf_RING"/>
</dbReference>
<evidence type="ECO:0000256" key="1">
    <source>
        <dbReference type="PROSITE-ProRule" id="PRU00175"/>
    </source>
</evidence>
<accession>A0A1E3PXU0</accession>
<keyword evidence="6" id="KW-1185">Reference proteome</keyword>
<evidence type="ECO:0000256" key="2">
    <source>
        <dbReference type="SAM" id="MobiDB-lite"/>
    </source>
</evidence>
<dbReference type="InterPro" id="IPR051826">
    <property type="entry name" value="E3_ubiquitin-ligase_domain"/>
</dbReference>
<dbReference type="SMART" id="SM00184">
    <property type="entry name" value="RING"/>
    <property type="match status" value="1"/>
</dbReference>
<dbReference type="Proteomes" id="UP000094385">
    <property type="component" value="Unassembled WGS sequence"/>
</dbReference>
<proteinExistence type="predicted"/>
<keyword evidence="3" id="KW-1133">Transmembrane helix</keyword>
<keyword evidence="1" id="KW-0863">Zinc-finger</keyword>
<dbReference type="AlphaFoldDB" id="A0A1E3PXU0"/>
<sequence>MSATSTAPSLTVTPTSSAVVSPPASSSSSSTGSTISPATSPLLFFVALGFGIVFTNLWIIVGVKYCFRRNRRLRARALAANGEIPYDGYDETGYDMGLLRPPIRRRREKKLMTNAEMDERFPVKKYKVWRCERESAGLSTEGGVAAQISSRAPSVREIDLEIGAALKEAADHLETVDIMASTSEGADHNDQTTTEQETVPHPESPSPGMSDLRRTDSAKSASASDLRRTNSATITGTSDLLRTNSATTAGTSDLQRTISGTTAETLKPEGEEEDDEDAVRTHPNLHPDLADTSGDACAICLEQLDDDDDVRGLSCGHAFHAACIDPWLTTRRACCPLCKADYYVPKQIPLPQPAQHHQPDGHTSRGVLPDQYASFFRAHGLTGFPVVRHNETDELPPPATSPNMGERNENMGSTWASRFVRARLPRSRRHGERASPEEQTVATDQPGQVETETSPNELVDVERQVAERQRQEAEYRQSRERSYGMNVNLGIHGAVI</sequence>
<feature type="region of interest" description="Disordered" evidence="2">
    <location>
        <begin position="391"/>
        <end position="410"/>
    </location>
</feature>
<feature type="region of interest" description="Disordered" evidence="2">
    <location>
        <begin position="425"/>
        <end position="479"/>
    </location>
</feature>
<dbReference type="GO" id="GO:0005737">
    <property type="term" value="C:cytoplasm"/>
    <property type="evidence" value="ECO:0007669"/>
    <property type="project" value="TreeGrafter"/>
</dbReference>
<feature type="domain" description="RING-type" evidence="4">
    <location>
        <begin position="297"/>
        <end position="339"/>
    </location>
</feature>
<feature type="region of interest" description="Disordered" evidence="2">
    <location>
        <begin position="1"/>
        <end position="35"/>
    </location>
</feature>
<dbReference type="GO" id="GO:0008270">
    <property type="term" value="F:zinc ion binding"/>
    <property type="evidence" value="ECO:0007669"/>
    <property type="project" value="UniProtKB-KW"/>
</dbReference>
<dbReference type="PROSITE" id="PS50089">
    <property type="entry name" value="ZF_RING_2"/>
    <property type="match status" value="1"/>
</dbReference>
<dbReference type="CDD" id="cd16473">
    <property type="entry name" value="RING-H2_RNF103"/>
    <property type="match status" value="1"/>
</dbReference>
<evidence type="ECO:0000259" key="4">
    <source>
        <dbReference type="PROSITE" id="PS50089"/>
    </source>
</evidence>
<feature type="region of interest" description="Disordered" evidence="2">
    <location>
        <begin position="183"/>
        <end position="288"/>
    </location>
</feature>
<dbReference type="SUPFAM" id="SSF57850">
    <property type="entry name" value="RING/U-box"/>
    <property type="match status" value="1"/>
</dbReference>
<dbReference type="InterPro" id="IPR013083">
    <property type="entry name" value="Znf_RING/FYVE/PHD"/>
</dbReference>
<protein>
    <recommendedName>
        <fullName evidence="4">RING-type domain-containing protein</fullName>
    </recommendedName>
</protein>
<organism evidence="5 6">
    <name type="scientific">Lipomyces starkeyi NRRL Y-11557</name>
    <dbReference type="NCBI Taxonomy" id="675824"/>
    <lineage>
        <taxon>Eukaryota</taxon>
        <taxon>Fungi</taxon>
        <taxon>Dikarya</taxon>
        <taxon>Ascomycota</taxon>
        <taxon>Saccharomycotina</taxon>
        <taxon>Lipomycetes</taxon>
        <taxon>Lipomycetales</taxon>
        <taxon>Lipomycetaceae</taxon>
        <taxon>Lipomyces</taxon>
    </lineage>
</organism>
<evidence type="ECO:0000256" key="3">
    <source>
        <dbReference type="SAM" id="Phobius"/>
    </source>
</evidence>
<keyword evidence="1" id="KW-0862">Zinc</keyword>
<dbReference type="OrthoDB" id="8062037at2759"/>
<dbReference type="GO" id="GO:0006511">
    <property type="term" value="P:ubiquitin-dependent protein catabolic process"/>
    <property type="evidence" value="ECO:0007669"/>
    <property type="project" value="TreeGrafter"/>
</dbReference>
<dbReference type="Gene3D" id="3.30.40.10">
    <property type="entry name" value="Zinc/RING finger domain, C3HC4 (zinc finger)"/>
    <property type="match status" value="1"/>
</dbReference>
<feature type="transmembrane region" description="Helical" evidence="3">
    <location>
        <begin position="42"/>
        <end position="67"/>
    </location>
</feature>
<dbReference type="PANTHER" id="PTHR22765:SF434">
    <property type="entry name" value="GB|AAD18119.1-RELATED"/>
    <property type="match status" value="1"/>
</dbReference>
<name>A0A1E3PXU0_LIPST</name>
<dbReference type="EMBL" id="KV454301">
    <property type="protein sequence ID" value="ODQ70094.1"/>
    <property type="molecule type" value="Genomic_DNA"/>
</dbReference>
<keyword evidence="3" id="KW-0472">Membrane</keyword>
<dbReference type="GO" id="GO:0061630">
    <property type="term" value="F:ubiquitin protein ligase activity"/>
    <property type="evidence" value="ECO:0007669"/>
    <property type="project" value="TreeGrafter"/>
</dbReference>
<gene>
    <name evidence="5" type="ORF">LIPSTDRAFT_107251</name>
</gene>
<evidence type="ECO:0000313" key="5">
    <source>
        <dbReference type="EMBL" id="ODQ70094.1"/>
    </source>
</evidence>
<feature type="compositionally biased region" description="Polar residues" evidence="2">
    <location>
        <begin position="437"/>
        <end position="456"/>
    </location>
</feature>
<evidence type="ECO:0000313" key="6">
    <source>
        <dbReference type="Proteomes" id="UP000094385"/>
    </source>
</evidence>
<dbReference type="Pfam" id="PF13639">
    <property type="entry name" value="zf-RING_2"/>
    <property type="match status" value="1"/>
</dbReference>